<evidence type="ECO:0000313" key="1">
    <source>
        <dbReference type="EMBL" id="CAG8837392.1"/>
    </source>
</evidence>
<evidence type="ECO:0000313" key="2">
    <source>
        <dbReference type="Proteomes" id="UP000789759"/>
    </source>
</evidence>
<dbReference type="Proteomes" id="UP000789759">
    <property type="component" value="Unassembled WGS sequence"/>
</dbReference>
<dbReference type="AlphaFoldDB" id="A0A9N9KJK6"/>
<dbReference type="EMBL" id="CAJVQA010081349">
    <property type="protein sequence ID" value="CAG8837392.1"/>
    <property type="molecule type" value="Genomic_DNA"/>
</dbReference>
<organism evidence="1 2">
    <name type="scientific">Cetraspora pellucida</name>
    <dbReference type="NCBI Taxonomy" id="1433469"/>
    <lineage>
        <taxon>Eukaryota</taxon>
        <taxon>Fungi</taxon>
        <taxon>Fungi incertae sedis</taxon>
        <taxon>Mucoromycota</taxon>
        <taxon>Glomeromycotina</taxon>
        <taxon>Glomeromycetes</taxon>
        <taxon>Diversisporales</taxon>
        <taxon>Gigasporaceae</taxon>
        <taxon>Cetraspora</taxon>
    </lineage>
</organism>
<sequence>CVEKERLKKQHSRTLKSIDNLSLSAQRDRANKVARLEYQTFEKKCKTLYHPNDNPILRSIVYELSSQTWTINYNSRSQINNEQIKEV</sequence>
<accession>A0A9N9KJK6</accession>
<comment type="caution">
    <text evidence="1">The sequence shown here is derived from an EMBL/GenBank/DDBJ whole genome shotgun (WGS) entry which is preliminary data.</text>
</comment>
<name>A0A9N9KJK6_9GLOM</name>
<protein>
    <submittedName>
        <fullName evidence="1">25062_t:CDS:1</fullName>
    </submittedName>
</protein>
<reference evidence="1" key="1">
    <citation type="submission" date="2021-06" db="EMBL/GenBank/DDBJ databases">
        <authorList>
            <person name="Kallberg Y."/>
            <person name="Tangrot J."/>
            <person name="Rosling A."/>
        </authorList>
    </citation>
    <scope>NUCLEOTIDE SEQUENCE</scope>
    <source>
        <strain evidence="1">FL966</strain>
    </source>
</reference>
<gene>
    <name evidence="1" type="ORF">CPELLU_LOCUS21549</name>
</gene>
<keyword evidence="2" id="KW-1185">Reference proteome</keyword>
<proteinExistence type="predicted"/>
<feature type="non-terminal residue" evidence="1">
    <location>
        <position position="1"/>
    </location>
</feature>
<feature type="non-terminal residue" evidence="1">
    <location>
        <position position="87"/>
    </location>
</feature>